<keyword evidence="2" id="KW-1185">Reference proteome</keyword>
<name>A0A2T4AJV3_TRIHA</name>
<dbReference type="PANTHER" id="PTHR39697">
    <property type="entry name" value="RICIN B LECTIN DOMAIN-CONTAINING PROTEIN-RELATED"/>
    <property type="match status" value="1"/>
</dbReference>
<proteinExistence type="predicted"/>
<dbReference type="EMBL" id="KZ679677">
    <property type="protein sequence ID" value="PTB57364.1"/>
    <property type="molecule type" value="Genomic_DNA"/>
</dbReference>
<evidence type="ECO:0000313" key="2">
    <source>
        <dbReference type="Proteomes" id="UP000241690"/>
    </source>
</evidence>
<dbReference type="GeneID" id="36627112"/>
<organism evidence="1 2">
    <name type="scientific">Trichoderma harzianum CBS 226.95</name>
    <dbReference type="NCBI Taxonomy" id="983964"/>
    <lineage>
        <taxon>Eukaryota</taxon>
        <taxon>Fungi</taxon>
        <taxon>Dikarya</taxon>
        <taxon>Ascomycota</taxon>
        <taxon>Pezizomycotina</taxon>
        <taxon>Sordariomycetes</taxon>
        <taxon>Hypocreomycetidae</taxon>
        <taxon>Hypocreales</taxon>
        <taxon>Hypocreaceae</taxon>
        <taxon>Trichoderma</taxon>
    </lineage>
</organism>
<dbReference type="Proteomes" id="UP000241690">
    <property type="component" value="Unassembled WGS sequence"/>
</dbReference>
<accession>A0A2T4AJV3</accession>
<reference evidence="1 2" key="1">
    <citation type="submission" date="2016-07" db="EMBL/GenBank/DDBJ databases">
        <title>Multiple horizontal gene transfer events from other fungi enriched the ability of initially mycotrophic Trichoderma (Ascomycota) to feed on dead plant biomass.</title>
        <authorList>
            <consortium name="DOE Joint Genome Institute"/>
            <person name="Aerts A."/>
            <person name="Atanasova L."/>
            <person name="Chenthamara K."/>
            <person name="Zhang J."/>
            <person name="Grujic M."/>
            <person name="Henrissat B."/>
            <person name="Kuo A."/>
            <person name="Salamov A."/>
            <person name="Lipzen A."/>
            <person name="Labutti K."/>
            <person name="Barry K."/>
            <person name="Miao Y."/>
            <person name="Rahimi M.J."/>
            <person name="Shen Q."/>
            <person name="Grigoriev I.V."/>
            <person name="Kubicek C.P."/>
            <person name="Druzhinina I.S."/>
        </authorList>
    </citation>
    <scope>NUCLEOTIDE SEQUENCE [LARGE SCALE GENOMIC DNA]</scope>
    <source>
        <strain evidence="1 2">CBS 226.95</strain>
    </source>
</reference>
<evidence type="ECO:0000313" key="1">
    <source>
        <dbReference type="EMBL" id="PTB57364.1"/>
    </source>
</evidence>
<dbReference type="InterPro" id="IPR035992">
    <property type="entry name" value="Ricin_B-like_lectins"/>
</dbReference>
<evidence type="ECO:0008006" key="3">
    <source>
        <dbReference type="Google" id="ProtNLM"/>
    </source>
</evidence>
<protein>
    <recommendedName>
        <fullName evidence="3">Ricin B lectin domain-containing protein</fullName>
    </recommendedName>
</protein>
<dbReference type="RefSeq" id="XP_024777041.1">
    <property type="nucleotide sequence ID" value="XM_024918543.1"/>
</dbReference>
<gene>
    <name evidence="1" type="ORF">M431DRAFT_504939</name>
</gene>
<dbReference type="SUPFAM" id="SSF50370">
    <property type="entry name" value="Ricin B-like lectins"/>
    <property type="match status" value="1"/>
</dbReference>
<dbReference type="PANTHER" id="PTHR39697:SF2">
    <property type="entry name" value="CYANOVIRIN-N DOMAIN-CONTAINING PROTEIN"/>
    <property type="match status" value="1"/>
</dbReference>
<dbReference type="AlphaFoldDB" id="A0A2T4AJV3"/>
<sequence length="171" mass="19087">MSFDSSNTTSTASSIIFTSKDDSMTIGNLSLQDGSSDTVPWPDRTYMIREKDSGQVIGISDGKPYMHEFCKGLDPEPYQWFCVESNGSFGFFNRRNNKYLSSRNGSALCTVSDFGANEYFFPRRHPNGGYQLLVAVIAANSIRLNQVAILSQDNIITRQHAGTIWEFVQVS</sequence>